<keyword evidence="4 6" id="KW-0964">Secreted</keyword>
<name>A0A067DVF8_CITSI</name>
<keyword evidence="5 6" id="KW-0732">Signal</keyword>
<comment type="subcellular location">
    <subcellularLocation>
        <location evidence="1 6">Secreted</location>
    </subcellularLocation>
</comment>
<dbReference type="Pfam" id="PF05938">
    <property type="entry name" value="Self-incomp_S1"/>
    <property type="match status" value="1"/>
</dbReference>
<dbReference type="InterPro" id="IPR010264">
    <property type="entry name" value="Self-incomp_S1"/>
</dbReference>
<keyword evidence="8" id="KW-1185">Reference proteome</keyword>
<feature type="signal peptide" evidence="6">
    <location>
        <begin position="1"/>
        <end position="23"/>
    </location>
</feature>
<dbReference type="SMR" id="A0A067DVF8"/>
<sequence length="130" mass="14959">MSSFTKIMLLLALLVLYMPMSDAAIGPKIHVNIYNKLGNGLDLTVHCKSKNDDLGEHVLSQDESFPINFRRNVFGNSLFYCSFKWNGKVHWFDIYDQSRDSCHDCKWIILQDNPCLVDNSFGIVGCHQYH</sequence>
<feature type="chain" id="PRO_5025091933" description="S-protein homolog" evidence="6">
    <location>
        <begin position="24"/>
        <end position="130"/>
    </location>
</feature>
<reference evidence="7 8" key="1">
    <citation type="submission" date="2014-04" db="EMBL/GenBank/DDBJ databases">
        <authorList>
            <consortium name="International Citrus Genome Consortium"/>
            <person name="Gmitter F."/>
            <person name="Chen C."/>
            <person name="Farmerie W."/>
            <person name="Harkins T."/>
            <person name="Desany B."/>
            <person name="Mohiuddin M."/>
            <person name="Kodira C."/>
            <person name="Borodovsky M."/>
            <person name="Lomsadze A."/>
            <person name="Burns P."/>
            <person name="Jenkins J."/>
            <person name="Prochnik S."/>
            <person name="Shu S."/>
            <person name="Chapman J."/>
            <person name="Pitluck S."/>
            <person name="Schmutz J."/>
            <person name="Rokhsar D."/>
        </authorList>
    </citation>
    <scope>NUCLEOTIDE SEQUENCE</scope>
</reference>
<organism evidence="7 8">
    <name type="scientific">Citrus sinensis</name>
    <name type="common">Sweet orange</name>
    <name type="synonym">Citrus aurantium var. sinensis</name>
    <dbReference type="NCBI Taxonomy" id="2711"/>
    <lineage>
        <taxon>Eukaryota</taxon>
        <taxon>Viridiplantae</taxon>
        <taxon>Streptophyta</taxon>
        <taxon>Embryophyta</taxon>
        <taxon>Tracheophyta</taxon>
        <taxon>Spermatophyta</taxon>
        <taxon>Magnoliopsida</taxon>
        <taxon>eudicotyledons</taxon>
        <taxon>Gunneridae</taxon>
        <taxon>Pentapetalae</taxon>
        <taxon>rosids</taxon>
        <taxon>malvids</taxon>
        <taxon>Sapindales</taxon>
        <taxon>Rutaceae</taxon>
        <taxon>Aurantioideae</taxon>
        <taxon>Citrus</taxon>
    </lineage>
</organism>
<dbReference type="AlphaFoldDB" id="A0A067DVF8"/>
<evidence type="ECO:0000313" key="7">
    <source>
        <dbReference type="EMBL" id="KDO43012.1"/>
    </source>
</evidence>
<evidence type="ECO:0000256" key="3">
    <source>
        <dbReference type="ARBA" id="ARBA00022471"/>
    </source>
</evidence>
<evidence type="ECO:0000256" key="5">
    <source>
        <dbReference type="ARBA" id="ARBA00022729"/>
    </source>
</evidence>
<dbReference type="PANTHER" id="PTHR31232:SF43">
    <property type="entry name" value="S-PROTEIN HOMOLOG 29-RELATED"/>
    <property type="match status" value="1"/>
</dbReference>
<dbReference type="PANTHER" id="PTHR31232">
    <property type="match status" value="1"/>
</dbReference>
<comment type="similarity">
    <text evidence="2 6">Belongs to the plant self-incompatibility (S1) protein family.</text>
</comment>
<accession>A0A067DVF8</accession>
<dbReference type="Proteomes" id="UP000027120">
    <property type="component" value="Unassembled WGS sequence"/>
</dbReference>
<evidence type="ECO:0000256" key="1">
    <source>
        <dbReference type="ARBA" id="ARBA00004613"/>
    </source>
</evidence>
<evidence type="ECO:0000256" key="4">
    <source>
        <dbReference type="ARBA" id="ARBA00022525"/>
    </source>
</evidence>
<dbReference type="GO" id="GO:0060320">
    <property type="term" value="P:rejection of self pollen"/>
    <property type="evidence" value="ECO:0007669"/>
    <property type="project" value="UniProtKB-KW"/>
</dbReference>
<protein>
    <recommendedName>
        <fullName evidence="6">S-protein homolog</fullName>
    </recommendedName>
</protein>
<gene>
    <name evidence="7" type="ORF">CISIN_1g038489mg</name>
</gene>
<dbReference type="EMBL" id="KK785413">
    <property type="protein sequence ID" value="KDO43012.1"/>
    <property type="molecule type" value="Genomic_DNA"/>
</dbReference>
<keyword evidence="3 6" id="KW-0713">Self-incompatibility</keyword>
<dbReference type="GO" id="GO:0005576">
    <property type="term" value="C:extracellular region"/>
    <property type="evidence" value="ECO:0007669"/>
    <property type="project" value="UniProtKB-SubCell"/>
</dbReference>
<evidence type="ECO:0000256" key="2">
    <source>
        <dbReference type="ARBA" id="ARBA00005581"/>
    </source>
</evidence>
<evidence type="ECO:0000313" key="8">
    <source>
        <dbReference type="Proteomes" id="UP000027120"/>
    </source>
</evidence>
<evidence type="ECO:0000256" key="6">
    <source>
        <dbReference type="RuleBase" id="RU367044"/>
    </source>
</evidence>
<proteinExistence type="inferred from homology"/>